<dbReference type="InterPro" id="IPR023000">
    <property type="entry name" value="Shikimate_kinase_CS"/>
</dbReference>
<dbReference type="Gene3D" id="3.40.50.300">
    <property type="entry name" value="P-loop containing nucleotide triphosphate hydrolases"/>
    <property type="match status" value="1"/>
</dbReference>
<keyword evidence="4 11" id="KW-0028">Amino-acid biosynthesis</keyword>
<comment type="subcellular location">
    <subcellularLocation>
        <location evidence="11">Cytoplasm</location>
    </subcellularLocation>
</comment>
<comment type="catalytic activity">
    <reaction evidence="10 11">
        <text>shikimate + ATP = 3-phosphoshikimate + ADP + H(+)</text>
        <dbReference type="Rhea" id="RHEA:13121"/>
        <dbReference type="ChEBI" id="CHEBI:15378"/>
        <dbReference type="ChEBI" id="CHEBI:30616"/>
        <dbReference type="ChEBI" id="CHEBI:36208"/>
        <dbReference type="ChEBI" id="CHEBI:145989"/>
        <dbReference type="ChEBI" id="CHEBI:456216"/>
        <dbReference type="EC" id="2.7.1.71"/>
    </reaction>
</comment>
<feature type="binding site" evidence="11">
    <location>
        <position position="126"/>
    </location>
    <ligand>
        <name>substrate</name>
    </ligand>
</feature>
<feature type="binding site" evidence="11">
    <location>
        <position position="80"/>
    </location>
    <ligand>
        <name>substrate</name>
    </ligand>
</feature>
<dbReference type="GO" id="GO:0005829">
    <property type="term" value="C:cytosol"/>
    <property type="evidence" value="ECO:0007669"/>
    <property type="project" value="TreeGrafter"/>
</dbReference>
<dbReference type="UniPathway" id="UPA00053">
    <property type="reaction ID" value="UER00088"/>
</dbReference>
<feature type="binding site" evidence="11">
    <location>
        <position position="104"/>
    </location>
    <ligand>
        <name>substrate</name>
    </ligand>
</feature>
<keyword evidence="8 11" id="KW-0067">ATP-binding</keyword>
<evidence type="ECO:0000256" key="9">
    <source>
        <dbReference type="ARBA" id="ARBA00023141"/>
    </source>
</evidence>
<evidence type="ECO:0000313" key="12">
    <source>
        <dbReference type="EMBL" id="QGX98137.1"/>
    </source>
</evidence>
<dbReference type="InterPro" id="IPR031322">
    <property type="entry name" value="Shikimate/glucono_kinase"/>
</dbReference>
<evidence type="ECO:0000256" key="8">
    <source>
        <dbReference type="ARBA" id="ARBA00022840"/>
    </source>
</evidence>
<dbReference type="PRINTS" id="PR01100">
    <property type="entry name" value="SHIKIMTKNASE"/>
</dbReference>
<reference evidence="13" key="1">
    <citation type="submission" date="2018-12" db="EMBL/GenBank/DDBJ databases">
        <title>Complete genome sequence of Roseovarius sp. MME-070.</title>
        <authorList>
            <person name="Nam Y.-D."/>
            <person name="Kang J."/>
            <person name="Chung W.-H."/>
            <person name="Park Y.S."/>
        </authorList>
    </citation>
    <scope>NUCLEOTIDE SEQUENCE [LARGE SCALE GENOMIC DNA]</scope>
    <source>
        <strain evidence="13">MME-070</strain>
    </source>
</reference>
<dbReference type="OrthoDB" id="9800332at2"/>
<keyword evidence="6 11" id="KW-0547">Nucleotide-binding</keyword>
<comment type="subunit">
    <text evidence="11">Monomer.</text>
</comment>
<dbReference type="GO" id="GO:0009073">
    <property type="term" value="P:aromatic amino acid family biosynthetic process"/>
    <property type="evidence" value="ECO:0007669"/>
    <property type="project" value="UniProtKB-KW"/>
</dbReference>
<dbReference type="Proteomes" id="UP000428330">
    <property type="component" value="Chromosome"/>
</dbReference>
<comment type="cofactor">
    <cofactor evidence="11">
        <name>Mg(2+)</name>
        <dbReference type="ChEBI" id="CHEBI:18420"/>
    </cofactor>
    <text evidence="11">Binds 1 Mg(2+) ion per subunit.</text>
</comment>
<evidence type="ECO:0000256" key="4">
    <source>
        <dbReference type="ARBA" id="ARBA00022605"/>
    </source>
</evidence>
<keyword evidence="7 11" id="KW-0418">Kinase</keyword>
<evidence type="ECO:0000256" key="5">
    <source>
        <dbReference type="ARBA" id="ARBA00022679"/>
    </source>
</evidence>
<dbReference type="NCBIfam" id="NF010552">
    <property type="entry name" value="PRK13946.1"/>
    <property type="match status" value="1"/>
</dbReference>
<dbReference type="CDD" id="cd00464">
    <property type="entry name" value="SK"/>
    <property type="match status" value="1"/>
</dbReference>
<dbReference type="GO" id="GO:0000287">
    <property type="term" value="F:magnesium ion binding"/>
    <property type="evidence" value="ECO:0007669"/>
    <property type="project" value="UniProtKB-UniRule"/>
</dbReference>
<name>A0A6I6IRE3_9RHOB</name>
<dbReference type="EC" id="2.7.1.71" evidence="3 11"/>
<keyword evidence="11" id="KW-0460">Magnesium</keyword>
<sequence>MGCLLGIVLLFFNFITGLFSKITSFRKKLKDLAAERRSVDHQERWTLKKTVVLVGMMGAGKTAVGKALALRLGVPFLDSDAEIEEAANMTIAEIFQRDGEAFFRDRETEVIDRLLEGEHGVLSTGGGAFMAERNRDLISRKGISVWLKADLKLLWNRVKHKDTRPLLRTAHPYETLRSLYEARVPVYAEADLAVEAHQSYSIEMMTDKVVNALAARPDVLEAEE</sequence>
<evidence type="ECO:0000313" key="13">
    <source>
        <dbReference type="Proteomes" id="UP000428330"/>
    </source>
</evidence>
<gene>
    <name evidence="11" type="primary">aroK</name>
    <name evidence="12" type="ORF">EI983_07535</name>
</gene>
<dbReference type="GO" id="GO:0004765">
    <property type="term" value="F:shikimate kinase activity"/>
    <property type="evidence" value="ECO:0007669"/>
    <property type="project" value="UniProtKB-UniRule"/>
</dbReference>
<evidence type="ECO:0000256" key="11">
    <source>
        <dbReference type="HAMAP-Rule" id="MF_00109"/>
    </source>
</evidence>
<keyword evidence="13" id="KW-1185">Reference proteome</keyword>
<dbReference type="PANTHER" id="PTHR21087:SF16">
    <property type="entry name" value="SHIKIMATE KINASE 1, CHLOROPLASTIC"/>
    <property type="match status" value="1"/>
</dbReference>
<organism evidence="12 13">
    <name type="scientific">Roseovarius faecimaris</name>
    <dbReference type="NCBI Taxonomy" id="2494550"/>
    <lineage>
        <taxon>Bacteria</taxon>
        <taxon>Pseudomonadati</taxon>
        <taxon>Pseudomonadota</taxon>
        <taxon>Alphaproteobacteria</taxon>
        <taxon>Rhodobacterales</taxon>
        <taxon>Roseobacteraceae</taxon>
        <taxon>Roseovarius</taxon>
    </lineage>
</organism>
<evidence type="ECO:0000256" key="6">
    <source>
        <dbReference type="ARBA" id="ARBA00022741"/>
    </source>
</evidence>
<dbReference type="PANTHER" id="PTHR21087">
    <property type="entry name" value="SHIKIMATE KINASE"/>
    <property type="match status" value="1"/>
</dbReference>
<keyword evidence="5 11" id="KW-0808">Transferase</keyword>
<feature type="binding site" evidence="11">
    <location>
        <position position="183"/>
    </location>
    <ligand>
        <name>substrate</name>
    </ligand>
</feature>
<dbReference type="GO" id="GO:0005524">
    <property type="term" value="F:ATP binding"/>
    <property type="evidence" value="ECO:0007669"/>
    <property type="project" value="UniProtKB-UniRule"/>
</dbReference>
<dbReference type="GO" id="GO:0008652">
    <property type="term" value="P:amino acid biosynthetic process"/>
    <property type="evidence" value="ECO:0007669"/>
    <property type="project" value="UniProtKB-KW"/>
</dbReference>
<evidence type="ECO:0000256" key="2">
    <source>
        <dbReference type="ARBA" id="ARBA00006997"/>
    </source>
</evidence>
<comment type="function">
    <text evidence="11">Catalyzes the specific phosphorylation of the 3-hydroxyl group of shikimic acid using ATP as a cosubstrate.</text>
</comment>
<feature type="binding site" evidence="11">
    <location>
        <position position="164"/>
    </location>
    <ligand>
        <name>ATP</name>
        <dbReference type="ChEBI" id="CHEBI:30616"/>
    </ligand>
</feature>
<keyword evidence="11" id="KW-0479">Metal-binding</keyword>
<evidence type="ECO:0000256" key="1">
    <source>
        <dbReference type="ARBA" id="ARBA00004842"/>
    </source>
</evidence>
<comment type="pathway">
    <text evidence="1 11">Metabolic intermediate biosynthesis; chorismate biosynthesis; chorismate from D-erythrose 4-phosphate and phosphoenolpyruvate: step 5/7.</text>
</comment>
<protein>
    <recommendedName>
        <fullName evidence="3 11">Shikimate kinase</fullName>
        <shortName evidence="11">SK</shortName>
        <ecNumber evidence="3 11">2.7.1.71</ecNumber>
    </recommendedName>
</protein>
<proteinExistence type="inferred from homology"/>
<dbReference type="Pfam" id="PF01202">
    <property type="entry name" value="SKI"/>
    <property type="match status" value="1"/>
</dbReference>
<dbReference type="AlphaFoldDB" id="A0A6I6IRE3"/>
<keyword evidence="9 11" id="KW-0057">Aromatic amino acid biosynthesis</keyword>
<dbReference type="InterPro" id="IPR000623">
    <property type="entry name" value="Shikimate_kinase/TSH1"/>
</dbReference>
<accession>A0A6I6IRE3</accession>
<comment type="caution">
    <text evidence="11">Lacks conserved residue(s) required for the propagation of feature annotation.</text>
</comment>
<evidence type="ECO:0000256" key="10">
    <source>
        <dbReference type="ARBA" id="ARBA00048567"/>
    </source>
</evidence>
<evidence type="ECO:0000256" key="7">
    <source>
        <dbReference type="ARBA" id="ARBA00022777"/>
    </source>
</evidence>
<dbReference type="PROSITE" id="PS01128">
    <property type="entry name" value="SHIKIMATE_KINASE"/>
    <property type="match status" value="1"/>
</dbReference>
<dbReference type="KEGG" id="rom:EI983_07535"/>
<keyword evidence="11" id="KW-0963">Cytoplasm</keyword>
<dbReference type="HAMAP" id="MF_00109">
    <property type="entry name" value="Shikimate_kinase"/>
    <property type="match status" value="1"/>
</dbReference>
<dbReference type="SUPFAM" id="SSF52540">
    <property type="entry name" value="P-loop containing nucleoside triphosphate hydrolases"/>
    <property type="match status" value="1"/>
</dbReference>
<dbReference type="InterPro" id="IPR027417">
    <property type="entry name" value="P-loop_NTPase"/>
</dbReference>
<evidence type="ECO:0000256" key="3">
    <source>
        <dbReference type="ARBA" id="ARBA00012154"/>
    </source>
</evidence>
<feature type="binding site" evidence="11">
    <location>
        <begin position="58"/>
        <end position="63"/>
    </location>
    <ligand>
        <name>ATP</name>
        <dbReference type="ChEBI" id="CHEBI:30616"/>
    </ligand>
</feature>
<feature type="binding site" evidence="11">
    <location>
        <position position="62"/>
    </location>
    <ligand>
        <name>Mg(2+)</name>
        <dbReference type="ChEBI" id="CHEBI:18420"/>
    </ligand>
</feature>
<dbReference type="EMBL" id="CP034348">
    <property type="protein sequence ID" value="QGX98137.1"/>
    <property type="molecule type" value="Genomic_DNA"/>
</dbReference>
<comment type="similarity">
    <text evidence="2 11">Belongs to the shikimate kinase family.</text>
</comment>
<dbReference type="GO" id="GO:0009423">
    <property type="term" value="P:chorismate biosynthetic process"/>
    <property type="evidence" value="ECO:0007669"/>
    <property type="project" value="UniProtKB-UniRule"/>
</dbReference>